<feature type="region of interest" description="Disordered" evidence="1">
    <location>
        <begin position="1"/>
        <end position="29"/>
    </location>
</feature>
<organism evidence="3 4">
    <name type="scientific">Kitasatospora viridis</name>
    <dbReference type="NCBI Taxonomy" id="281105"/>
    <lineage>
        <taxon>Bacteria</taxon>
        <taxon>Bacillati</taxon>
        <taxon>Actinomycetota</taxon>
        <taxon>Actinomycetes</taxon>
        <taxon>Kitasatosporales</taxon>
        <taxon>Streptomycetaceae</taxon>
        <taxon>Kitasatospora</taxon>
    </lineage>
</organism>
<proteinExistence type="predicted"/>
<evidence type="ECO:0000259" key="2">
    <source>
        <dbReference type="PROSITE" id="PS51332"/>
    </source>
</evidence>
<protein>
    <submittedName>
        <fullName evidence="3">Methylaspartate mutase sigma subunit</fullName>
    </submittedName>
</protein>
<dbReference type="RefSeq" id="WP_145907793.1">
    <property type="nucleotide sequence ID" value="NZ_BAAAMZ010000007.1"/>
</dbReference>
<dbReference type="OrthoDB" id="8482131at2"/>
<dbReference type="GO" id="GO:0031419">
    <property type="term" value="F:cobalamin binding"/>
    <property type="evidence" value="ECO:0007669"/>
    <property type="project" value="InterPro"/>
</dbReference>
<gene>
    <name evidence="3" type="ORF">FHX73_115349</name>
</gene>
<dbReference type="AlphaFoldDB" id="A0A561UQ25"/>
<accession>A0A561UQ25</accession>
<keyword evidence="4" id="KW-1185">Reference proteome</keyword>
<dbReference type="Proteomes" id="UP000317940">
    <property type="component" value="Unassembled WGS sequence"/>
</dbReference>
<reference evidence="3 4" key="1">
    <citation type="submission" date="2019-06" db="EMBL/GenBank/DDBJ databases">
        <title>Sequencing the genomes of 1000 actinobacteria strains.</title>
        <authorList>
            <person name="Klenk H.-P."/>
        </authorList>
    </citation>
    <scope>NUCLEOTIDE SEQUENCE [LARGE SCALE GENOMIC DNA]</scope>
    <source>
        <strain evidence="3 4">DSM 44826</strain>
    </source>
</reference>
<evidence type="ECO:0000256" key="1">
    <source>
        <dbReference type="SAM" id="MobiDB-lite"/>
    </source>
</evidence>
<dbReference type="SUPFAM" id="SSF52242">
    <property type="entry name" value="Cobalamin (vitamin B12)-binding domain"/>
    <property type="match status" value="1"/>
</dbReference>
<dbReference type="EMBL" id="VIWT01000001">
    <property type="protein sequence ID" value="TWG01456.1"/>
    <property type="molecule type" value="Genomic_DNA"/>
</dbReference>
<dbReference type="InterPro" id="IPR036724">
    <property type="entry name" value="Cobalamin-bd_sf"/>
</dbReference>
<comment type="caution">
    <text evidence="3">The sequence shown here is derived from an EMBL/GenBank/DDBJ whole genome shotgun (WGS) entry which is preliminary data.</text>
</comment>
<evidence type="ECO:0000313" key="4">
    <source>
        <dbReference type="Proteomes" id="UP000317940"/>
    </source>
</evidence>
<sequence>MPLPDEPAPVERGETVPDERGGSGAAVARKAPAVAKRDATVIVAGGTSDSHTWNLVFLQLLLEELGFDVVNLGPCVPTELLVRESLAHRPALLVVSSVNGHGYQDGIRMIGKVRERAELRAVPAVIGGKLGIEGAQSAEQLAELIAAGYDAVFDDGAEGIASFQRLLDSLPQRVLT</sequence>
<feature type="compositionally biased region" description="Basic and acidic residues" evidence="1">
    <location>
        <begin position="9"/>
        <end position="21"/>
    </location>
</feature>
<dbReference type="InterPro" id="IPR006158">
    <property type="entry name" value="Cobalamin-bd"/>
</dbReference>
<dbReference type="PROSITE" id="PS51332">
    <property type="entry name" value="B12_BINDING"/>
    <property type="match status" value="1"/>
</dbReference>
<name>A0A561UQ25_9ACTN</name>
<dbReference type="GO" id="GO:0046872">
    <property type="term" value="F:metal ion binding"/>
    <property type="evidence" value="ECO:0007669"/>
    <property type="project" value="InterPro"/>
</dbReference>
<evidence type="ECO:0000313" key="3">
    <source>
        <dbReference type="EMBL" id="TWG01456.1"/>
    </source>
</evidence>
<dbReference type="Gene3D" id="3.40.50.280">
    <property type="entry name" value="Cobalamin-binding domain"/>
    <property type="match status" value="1"/>
</dbReference>
<feature type="domain" description="B12-binding" evidence="2">
    <location>
        <begin position="38"/>
        <end position="176"/>
    </location>
</feature>
<dbReference type="Pfam" id="PF02310">
    <property type="entry name" value="B12-binding"/>
    <property type="match status" value="1"/>
</dbReference>